<dbReference type="Proteomes" id="UP000199301">
    <property type="component" value="Unassembled WGS sequence"/>
</dbReference>
<organism evidence="1 2">
    <name type="scientific">Actinopolyspora saharensis</name>
    <dbReference type="NCBI Taxonomy" id="995062"/>
    <lineage>
        <taxon>Bacteria</taxon>
        <taxon>Bacillati</taxon>
        <taxon>Actinomycetota</taxon>
        <taxon>Actinomycetes</taxon>
        <taxon>Actinopolysporales</taxon>
        <taxon>Actinopolysporaceae</taxon>
        <taxon>Actinopolyspora</taxon>
    </lineage>
</organism>
<protein>
    <submittedName>
        <fullName evidence="1">Uncharacterized protein</fullName>
    </submittedName>
</protein>
<evidence type="ECO:0000313" key="2">
    <source>
        <dbReference type="Proteomes" id="UP000199301"/>
    </source>
</evidence>
<accession>A0A1H1EMF5</accession>
<dbReference type="EMBL" id="FNKO01000002">
    <property type="protein sequence ID" value="SDQ89316.1"/>
    <property type="molecule type" value="Genomic_DNA"/>
</dbReference>
<sequence length="78" mass="8511">MSTRHGELATFLVHEQWRLEQLAYDIAGHRCTARECAETAAAVERVSVVLREYAASLPFERFGDDPGSSTVVEGGSGD</sequence>
<proteinExistence type="predicted"/>
<dbReference type="OrthoDB" id="5192427at2"/>
<evidence type="ECO:0000313" key="1">
    <source>
        <dbReference type="EMBL" id="SDQ89316.1"/>
    </source>
</evidence>
<dbReference type="RefSeq" id="WP_092524186.1">
    <property type="nucleotide sequence ID" value="NZ_FNKO01000002.1"/>
</dbReference>
<gene>
    <name evidence="1" type="ORF">SAMN04489718_2586</name>
</gene>
<reference evidence="2" key="1">
    <citation type="submission" date="2016-10" db="EMBL/GenBank/DDBJ databases">
        <authorList>
            <person name="Varghese N."/>
            <person name="Submissions S."/>
        </authorList>
    </citation>
    <scope>NUCLEOTIDE SEQUENCE [LARGE SCALE GENOMIC DNA]</scope>
    <source>
        <strain evidence="2">DSM 45459</strain>
    </source>
</reference>
<dbReference type="STRING" id="995062.SAMN04489718_2586"/>
<keyword evidence="2" id="KW-1185">Reference proteome</keyword>
<dbReference type="AlphaFoldDB" id="A0A1H1EMF5"/>
<name>A0A1H1EMF5_9ACTN</name>